<dbReference type="InParanoid" id="A0A1B1AJK6"/>
<gene>
    <name evidence="2" type="ORF">ATE48_12895</name>
</gene>
<protein>
    <recommendedName>
        <fullName evidence="4">Copper resistance protein CopB</fullName>
    </recommendedName>
</protein>
<dbReference type="GO" id="GO:0009279">
    <property type="term" value="C:cell outer membrane"/>
    <property type="evidence" value="ECO:0007669"/>
    <property type="project" value="InterPro"/>
</dbReference>
<dbReference type="RefSeq" id="WP_066772144.1">
    <property type="nucleotide sequence ID" value="NZ_CP013244.1"/>
</dbReference>
<keyword evidence="1" id="KW-0732">Signal</keyword>
<evidence type="ECO:0000313" key="3">
    <source>
        <dbReference type="Proteomes" id="UP000092498"/>
    </source>
</evidence>
<dbReference type="AlphaFoldDB" id="A0A1B1AJK6"/>
<evidence type="ECO:0000256" key="1">
    <source>
        <dbReference type="SAM" id="SignalP"/>
    </source>
</evidence>
<dbReference type="InterPro" id="IPR007939">
    <property type="entry name" value="Cu-R_B_prcur"/>
</dbReference>
<feature type="signal peptide" evidence="1">
    <location>
        <begin position="1"/>
        <end position="20"/>
    </location>
</feature>
<evidence type="ECO:0008006" key="4">
    <source>
        <dbReference type="Google" id="ProtNLM"/>
    </source>
</evidence>
<organism evidence="2 3">
    <name type="scientific">Candidatus Viadribacter manganicus</name>
    <dbReference type="NCBI Taxonomy" id="1759059"/>
    <lineage>
        <taxon>Bacteria</taxon>
        <taxon>Pseudomonadati</taxon>
        <taxon>Pseudomonadota</taxon>
        <taxon>Alphaproteobacteria</taxon>
        <taxon>Hyphomonadales</taxon>
        <taxon>Hyphomonadaceae</taxon>
        <taxon>Candidatus Viadribacter</taxon>
    </lineage>
</organism>
<accession>A0A1B1AJK6</accession>
<name>A0A1B1AJK6_9PROT</name>
<evidence type="ECO:0000313" key="2">
    <source>
        <dbReference type="EMBL" id="ANP46748.1"/>
    </source>
</evidence>
<dbReference type="GO" id="GO:0005507">
    <property type="term" value="F:copper ion binding"/>
    <property type="evidence" value="ECO:0007669"/>
    <property type="project" value="InterPro"/>
</dbReference>
<dbReference type="KEGG" id="cbot:ATE48_12895"/>
<reference evidence="2 3" key="1">
    <citation type="submission" date="2015-11" db="EMBL/GenBank/DDBJ databases">
        <title>Whole-Genome Sequence of Candidatus Oderbacter manganicum from the National Park Lower Oder Valley, Germany.</title>
        <authorList>
            <person name="Braun B."/>
            <person name="Liere K."/>
            <person name="Szewzyk U."/>
        </authorList>
    </citation>
    <scope>NUCLEOTIDE SEQUENCE [LARGE SCALE GENOMIC DNA]</scope>
    <source>
        <strain evidence="2 3">OTSz_A_272</strain>
    </source>
</reference>
<keyword evidence="3" id="KW-1185">Reference proteome</keyword>
<dbReference type="Proteomes" id="UP000092498">
    <property type="component" value="Chromosome"/>
</dbReference>
<sequence>MKPLILALGLSLAGANAAQAMDEQTFHMVRGEVDGAEIDGADIFTWAGEAWIGGDTNRIWFKTEGEIEDGDVHGAEVQALWSRNISDFWDLQAGVRVDLQPDTTTYLAIGIQGLAPYRFDTEATAFLSEEGDLSARLHQAFDLHLTQRLIAEPHVELNAYAQDIPKRDIGAGLSDAQLGLQVRYEITRKFAPYLDFVWESALGETASIARSNGEDVRSQSVRAGIRFWF</sequence>
<feature type="chain" id="PRO_5008518908" description="Copper resistance protein CopB" evidence="1">
    <location>
        <begin position="21"/>
        <end position="229"/>
    </location>
</feature>
<proteinExistence type="predicted"/>
<dbReference type="STRING" id="1759059.ATE48_12895"/>
<dbReference type="GO" id="GO:0006878">
    <property type="term" value="P:intracellular copper ion homeostasis"/>
    <property type="evidence" value="ECO:0007669"/>
    <property type="project" value="InterPro"/>
</dbReference>
<dbReference type="Pfam" id="PF05275">
    <property type="entry name" value="CopB"/>
    <property type="match status" value="1"/>
</dbReference>
<dbReference type="EMBL" id="CP013244">
    <property type="protein sequence ID" value="ANP46748.1"/>
    <property type="molecule type" value="Genomic_DNA"/>
</dbReference>